<dbReference type="SUPFAM" id="SSF88659">
    <property type="entry name" value="Sigma3 and sigma4 domains of RNA polymerase sigma factors"/>
    <property type="match status" value="1"/>
</dbReference>
<proteinExistence type="inferred from homology"/>
<dbReference type="PANTHER" id="PTHR43133:SF8">
    <property type="entry name" value="RNA POLYMERASE SIGMA FACTOR HI_1459-RELATED"/>
    <property type="match status" value="1"/>
</dbReference>
<dbReference type="SUPFAM" id="SSF88946">
    <property type="entry name" value="Sigma2 domain of RNA polymerase sigma factors"/>
    <property type="match status" value="1"/>
</dbReference>
<dbReference type="InterPro" id="IPR013249">
    <property type="entry name" value="RNA_pol_sigma70_r4_t2"/>
</dbReference>
<evidence type="ECO:0000256" key="2">
    <source>
        <dbReference type="ARBA" id="ARBA00023015"/>
    </source>
</evidence>
<organism evidence="9 10">
    <name type="scientific">Chitinophaga qingshengii</name>
    <dbReference type="NCBI Taxonomy" id="1569794"/>
    <lineage>
        <taxon>Bacteria</taxon>
        <taxon>Pseudomonadati</taxon>
        <taxon>Bacteroidota</taxon>
        <taxon>Chitinophagia</taxon>
        <taxon>Chitinophagales</taxon>
        <taxon>Chitinophagaceae</taxon>
        <taxon>Chitinophaga</taxon>
    </lineage>
</organism>
<sequence>MSLNKHRLTEDQLLELAILGDAEAIRYLVDTYRDIAFTLALKILNNREDAEEVIQDAFMKAFSALSDFRKAARFSTWLYRIVYNTALTKRYAKKAPVSETDFPAIGEESSWNQLRQTERKKYIDLALQQLKLEDRLIITLHYMADKSTLEIGQILDMKKSAVKMRLLRSRKQLEITLKNLLQHELKELL</sequence>
<dbReference type="Gene3D" id="1.10.10.10">
    <property type="entry name" value="Winged helix-like DNA-binding domain superfamily/Winged helix DNA-binding domain"/>
    <property type="match status" value="1"/>
</dbReference>
<dbReference type="Gene3D" id="1.10.1740.10">
    <property type="match status" value="1"/>
</dbReference>
<evidence type="ECO:0000313" key="10">
    <source>
        <dbReference type="Proteomes" id="UP000659124"/>
    </source>
</evidence>
<reference evidence="9 10" key="1">
    <citation type="submission" date="2020-09" db="EMBL/GenBank/DDBJ databases">
        <title>Genome sequences of type strains of Chitinophaga qingshengii and Chitinophaga varians.</title>
        <authorList>
            <person name="Kittiwongwattana C."/>
        </authorList>
    </citation>
    <scope>NUCLEOTIDE SEQUENCE [LARGE SCALE GENOMIC DNA]</scope>
    <source>
        <strain evidence="9 10">JCM 30026</strain>
    </source>
</reference>
<dbReference type="Proteomes" id="UP000659124">
    <property type="component" value="Unassembled WGS sequence"/>
</dbReference>
<comment type="caution">
    <text evidence="9">The sequence shown here is derived from an EMBL/GenBank/DDBJ whole genome shotgun (WGS) entry which is preliminary data.</text>
</comment>
<keyword evidence="10" id="KW-1185">Reference proteome</keyword>
<dbReference type="PANTHER" id="PTHR43133">
    <property type="entry name" value="RNA POLYMERASE ECF-TYPE SIGMA FACTO"/>
    <property type="match status" value="1"/>
</dbReference>
<evidence type="ECO:0000259" key="8">
    <source>
        <dbReference type="Pfam" id="PF08281"/>
    </source>
</evidence>
<protein>
    <recommendedName>
        <fullName evidence="6">RNA polymerase sigma factor</fullName>
    </recommendedName>
</protein>
<keyword evidence="3 6" id="KW-0731">Sigma factor</keyword>
<dbReference type="InterPro" id="IPR036388">
    <property type="entry name" value="WH-like_DNA-bd_sf"/>
</dbReference>
<evidence type="ECO:0000256" key="4">
    <source>
        <dbReference type="ARBA" id="ARBA00023125"/>
    </source>
</evidence>
<accession>A0ABR7TRP9</accession>
<dbReference type="InterPro" id="IPR000838">
    <property type="entry name" value="RNA_pol_sigma70_ECF_CS"/>
</dbReference>
<keyword evidence="2 6" id="KW-0805">Transcription regulation</keyword>
<keyword evidence="5 6" id="KW-0804">Transcription</keyword>
<evidence type="ECO:0000256" key="3">
    <source>
        <dbReference type="ARBA" id="ARBA00023082"/>
    </source>
</evidence>
<dbReference type="EMBL" id="JACVFC010000002">
    <property type="protein sequence ID" value="MBC9932673.1"/>
    <property type="molecule type" value="Genomic_DNA"/>
</dbReference>
<feature type="domain" description="RNA polymerase sigma factor 70 region 4 type 2" evidence="8">
    <location>
        <begin position="122"/>
        <end position="173"/>
    </location>
</feature>
<dbReference type="NCBIfam" id="TIGR02937">
    <property type="entry name" value="sigma70-ECF"/>
    <property type="match status" value="1"/>
</dbReference>
<evidence type="ECO:0000256" key="5">
    <source>
        <dbReference type="ARBA" id="ARBA00023163"/>
    </source>
</evidence>
<keyword evidence="4 6" id="KW-0238">DNA-binding</keyword>
<gene>
    <name evidence="9" type="ORF">ICL07_19965</name>
</gene>
<feature type="domain" description="RNA polymerase sigma-70 region 2" evidence="7">
    <location>
        <begin position="28"/>
        <end position="88"/>
    </location>
</feature>
<evidence type="ECO:0000256" key="1">
    <source>
        <dbReference type="ARBA" id="ARBA00010641"/>
    </source>
</evidence>
<evidence type="ECO:0000313" key="9">
    <source>
        <dbReference type="EMBL" id="MBC9932673.1"/>
    </source>
</evidence>
<evidence type="ECO:0000256" key="6">
    <source>
        <dbReference type="RuleBase" id="RU000716"/>
    </source>
</evidence>
<dbReference type="InterPro" id="IPR007627">
    <property type="entry name" value="RNA_pol_sigma70_r2"/>
</dbReference>
<evidence type="ECO:0000259" key="7">
    <source>
        <dbReference type="Pfam" id="PF04542"/>
    </source>
</evidence>
<dbReference type="InterPro" id="IPR014284">
    <property type="entry name" value="RNA_pol_sigma-70_dom"/>
</dbReference>
<dbReference type="RefSeq" id="WP_188089779.1">
    <property type="nucleotide sequence ID" value="NZ_JACVFC010000002.1"/>
</dbReference>
<dbReference type="Pfam" id="PF04542">
    <property type="entry name" value="Sigma70_r2"/>
    <property type="match status" value="1"/>
</dbReference>
<dbReference type="InterPro" id="IPR013325">
    <property type="entry name" value="RNA_pol_sigma_r2"/>
</dbReference>
<dbReference type="Pfam" id="PF08281">
    <property type="entry name" value="Sigma70_r4_2"/>
    <property type="match status" value="1"/>
</dbReference>
<dbReference type="InterPro" id="IPR039425">
    <property type="entry name" value="RNA_pol_sigma-70-like"/>
</dbReference>
<name>A0ABR7TRP9_9BACT</name>
<comment type="similarity">
    <text evidence="1 6">Belongs to the sigma-70 factor family. ECF subfamily.</text>
</comment>
<dbReference type="InterPro" id="IPR013324">
    <property type="entry name" value="RNA_pol_sigma_r3/r4-like"/>
</dbReference>
<dbReference type="PROSITE" id="PS01063">
    <property type="entry name" value="SIGMA70_ECF"/>
    <property type="match status" value="1"/>
</dbReference>